<keyword evidence="6" id="KW-0695">RNA-directed DNA polymerase</keyword>
<dbReference type="Pfam" id="PF17917">
    <property type="entry name" value="RT_RNaseH"/>
    <property type="match status" value="1"/>
</dbReference>
<gene>
    <name evidence="8" type="ORF">V6N12_069527</name>
</gene>
<name>A0ABR2FE42_9ROSI</name>
<evidence type="ECO:0000313" key="8">
    <source>
        <dbReference type="EMBL" id="KAK8579198.1"/>
    </source>
</evidence>
<dbReference type="InterPro" id="IPR036397">
    <property type="entry name" value="RNaseH_sf"/>
</dbReference>
<evidence type="ECO:0000259" key="7">
    <source>
        <dbReference type="Pfam" id="PF17917"/>
    </source>
</evidence>
<dbReference type="Gene3D" id="3.30.420.10">
    <property type="entry name" value="Ribonuclease H-like superfamily/Ribonuclease H"/>
    <property type="match status" value="1"/>
</dbReference>
<evidence type="ECO:0000256" key="2">
    <source>
        <dbReference type="ARBA" id="ARBA00022695"/>
    </source>
</evidence>
<dbReference type="SUPFAM" id="SSF56672">
    <property type="entry name" value="DNA/RNA polymerases"/>
    <property type="match status" value="1"/>
</dbReference>
<evidence type="ECO:0000256" key="5">
    <source>
        <dbReference type="ARBA" id="ARBA00022801"/>
    </source>
</evidence>
<reference evidence="8 9" key="1">
    <citation type="journal article" date="2024" name="G3 (Bethesda)">
        <title>Genome assembly of Hibiscus sabdariffa L. provides insights into metabolisms of medicinal natural products.</title>
        <authorList>
            <person name="Kim T."/>
        </authorList>
    </citation>
    <scope>NUCLEOTIDE SEQUENCE [LARGE SCALE GENOMIC DNA]</scope>
    <source>
        <strain evidence="8">TK-2024</strain>
        <tissue evidence="8">Old leaves</tissue>
    </source>
</reference>
<protein>
    <recommendedName>
        <fullName evidence="7">Reverse transcriptase RNase H-like domain-containing protein</fullName>
    </recommendedName>
</protein>
<dbReference type="Gene3D" id="3.10.10.10">
    <property type="entry name" value="HIV Type 1 Reverse Transcriptase, subunit A, domain 1"/>
    <property type="match status" value="2"/>
</dbReference>
<evidence type="ECO:0000256" key="4">
    <source>
        <dbReference type="ARBA" id="ARBA00022759"/>
    </source>
</evidence>
<keyword evidence="9" id="KW-1185">Reference proteome</keyword>
<evidence type="ECO:0000313" key="9">
    <source>
        <dbReference type="Proteomes" id="UP001472677"/>
    </source>
</evidence>
<dbReference type="Proteomes" id="UP001472677">
    <property type="component" value="Unassembled WGS sequence"/>
</dbReference>
<keyword evidence="4" id="KW-0255">Endonuclease</keyword>
<keyword evidence="3" id="KW-0540">Nuclease</keyword>
<sequence length="274" mass="31264">MLVARSLPRAIERVLEEYDDVMLEQLPKGLPPRREVDHEIELVPGTKPPIKCPFRMSPSVELRKQLDGLLEAGFIRPSKAPFRAPVLFQKKHDGSLRVVEGDEPKNDYITQYGAFEFLVMMFGLTNAPATFCPLMNKEGVLLQNGHPVAFESRKLNGTKSRYTTQEKELLALIHCLRAWRHYLLGMRFVVRIDNIVASHILTQPKLSARQARWQEFLAEFDFEFEHKAGKKNQVADALTRRVDLAALRKLAPNSVSRVTNNIRELIAENIGKDP</sequence>
<keyword evidence="5" id="KW-0378">Hydrolase</keyword>
<dbReference type="PANTHER" id="PTHR37984:SF5">
    <property type="entry name" value="PROTEIN NYNRIN-LIKE"/>
    <property type="match status" value="1"/>
</dbReference>
<dbReference type="InterPro" id="IPR050951">
    <property type="entry name" value="Retrovirus_Pol_polyprotein"/>
</dbReference>
<dbReference type="InterPro" id="IPR043502">
    <property type="entry name" value="DNA/RNA_pol_sf"/>
</dbReference>
<evidence type="ECO:0000256" key="6">
    <source>
        <dbReference type="ARBA" id="ARBA00022918"/>
    </source>
</evidence>
<dbReference type="CDD" id="cd09274">
    <property type="entry name" value="RNase_HI_RT_Ty3"/>
    <property type="match status" value="1"/>
</dbReference>
<comment type="caution">
    <text evidence="8">The sequence shown here is derived from an EMBL/GenBank/DDBJ whole genome shotgun (WGS) entry which is preliminary data.</text>
</comment>
<proteinExistence type="predicted"/>
<keyword evidence="2" id="KW-0548">Nucleotidyltransferase</keyword>
<accession>A0ABR2FE42</accession>
<keyword evidence="1" id="KW-0808">Transferase</keyword>
<dbReference type="InterPro" id="IPR041373">
    <property type="entry name" value="RT_RNaseH"/>
</dbReference>
<evidence type="ECO:0000256" key="1">
    <source>
        <dbReference type="ARBA" id="ARBA00022679"/>
    </source>
</evidence>
<feature type="domain" description="Reverse transcriptase RNase H-like" evidence="7">
    <location>
        <begin position="139"/>
        <end position="220"/>
    </location>
</feature>
<dbReference type="PANTHER" id="PTHR37984">
    <property type="entry name" value="PROTEIN CBG26694"/>
    <property type="match status" value="1"/>
</dbReference>
<dbReference type="EMBL" id="JBBPBM010000006">
    <property type="protein sequence ID" value="KAK8579198.1"/>
    <property type="molecule type" value="Genomic_DNA"/>
</dbReference>
<organism evidence="8 9">
    <name type="scientific">Hibiscus sabdariffa</name>
    <name type="common">roselle</name>
    <dbReference type="NCBI Taxonomy" id="183260"/>
    <lineage>
        <taxon>Eukaryota</taxon>
        <taxon>Viridiplantae</taxon>
        <taxon>Streptophyta</taxon>
        <taxon>Embryophyta</taxon>
        <taxon>Tracheophyta</taxon>
        <taxon>Spermatophyta</taxon>
        <taxon>Magnoliopsida</taxon>
        <taxon>eudicotyledons</taxon>
        <taxon>Gunneridae</taxon>
        <taxon>Pentapetalae</taxon>
        <taxon>rosids</taxon>
        <taxon>malvids</taxon>
        <taxon>Malvales</taxon>
        <taxon>Malvaceae</taxon>
        <taxon>Malvoideae</taxon>
        <taxon>Hibiscus</taxon>
    </lineage>
</organism>
<evidence type="ECO:0000256" key="3">
    <source>
        <dbReference type="ARBA" id="ARBA00022722"/>
    </source>
</evidence>